<comment type="subcellular location">
    <subcellularLocation>
        <location evidence="1 4">Cell outer membrane</location>
    </subcellularLocation>
</comment>
<evidence type="ECO:0000313" key="9">
    <source>
        <dbReference type="EMBL" id="XAE43997.1"/>
    </source>
</evidence>
<name>A0ABZ3D889_9PROT</name>
<organism evidence="9 10">
    <name type="scientific">Nguyenibacter vanlangensis</name>
    <dbReference type="NCBI Taxonomy" id="1216886"/>
    <lineage>
        <taxon>Bacteria</taxon>
        <taxon>Pseudomonadati</taxon>
        <taxon>Pseudomonadota</taxon>
        <taxon>Alphaproteobacteria</taxon>
        <taxon>Acetobacterales</taxon>
        <taxon>Acetobacteraceae</taxon>
        <taxon>Nguyenibacter</taxon>
    </lineage>
</organism>
<feature type="domain" description="TonB-dependent receptor-like beta-barrel" evidence="7">
    <location>
        <begin position="427"/>
        <end position="881"/>
    </location>
</feature>
<keyword evidence="10" id="KW-1185">Reference proteome</keyword>
<feature type="domain" description="TonB-dependent receptor plug" evidence="8">
    <location>
        <begin position="115"/>
        <end position="220"/>
    </location>
</feature>
<dbReference type="EMBL" id="CP152276">
    <property type="protein sequence ID" value="XAE43997.1"/>
    <property type="molecule type" value="Genomic_DNA"/>
</dbReference>
<dbReference type="InterPro" id="IPR000531">
    <property type="entry name" value="Beta-barrel_TonB"/>
</dbReference>
<dbReference type="PANTHER" id="PTHR40980:SF4">
    <property type="entry name" value="TONB-DEPENDENT RECEPTOR-LIKE BETA-BARREL DOMAIN-CONTAINING PROTEIN"/>
    <property type="match status" value="1"/>
</dbReference>
<evidence type="ECO:0000259" key="8">
    <source>
        <dbReference type="Pfam" id="PF07715"/>
    </source>
</evidence>
<dbReference type="NCBIfam" id="TIGR01782">
    <property type="entry name" value="TonB-Xanth-Caul"/>
    <property type="match status" value="1"/>
</dbReference>
<evidence type="ECO:0000256" key="3">
    <source>
        <dbReference type="ARBA" id="ARBA00023237"/>
    </source>
</evidence>
<keyword evidence="2 4" id="KW-0472">Membrane</keyword>
<evidence type="ECO:0000256" key="1">
    <source>
        <dbReference type="ARBA" id="ARBA00004442"/>
    </source>
</evidence>
<proteinExistence type="inferred from homology"/>
<gene>
    <name evidence="9" type="ORF">AAC691_06080</name>
</gene>
<keyword evidence="3" id="KW-0998">Cell outer membrane</keyword>
<keyword evidence="9" id="KW-0675">Receptor</keyword>
<evidence type="ECO:0000256" key="2">
    <source>
        <dbReference type="ARBA" id="ARBA00023136"/>
    </source>
</evidence>
<dbReference type="InterPro" id="IPR010104">
    <property type="entry name" value="TonB_rcpt_bac"/>
</dbReference>
<feature type="compositionally biased region" description="Basic residues" evidence="5">
    <location>
        <begin position="40"/>
        <end position="54"/>
    </location>
</feature>
<keyword evidence="6" id="KW-0732">Signal</keyword>
<comment type="similarity">
    <text evidence="4">Belongs to the TonB-dependent receptor family.</text>
</comment>
<dbReference type="Pfam" id="PF00593">
    <property type="entry name" value="TonB_dep_Rec_b-barrel"/>
    <property type="match status" value="1"/>
</dbReference>
<keyword evidence="4" id="KW-0798">TonB box</keyword>
<evidence type="ECO:0000313" key="10">
    <source>
        <dbReference type="Proteomes" id="UP001449795"/>
    </source>
</evidence>
<dbReference type="SUPFAM" id="SSF56935">
    <property type="entry name" value="Porins"/>
    <property type="match status" value="1"/>
</dbReference>
<feature type="chain" id="PRO_5047432415" evidence="6">
    <location>
        <begin position="32"/>
        <end position="915"/>
    </location>
</feature>
<dbReference type="InterPro" id="IPR012910">
    <property type="entry name" value="Plug_dom"/>
</dbReference>
<feature type="region of interest" description="Disordered" evidence="5">
    <location>
        <begin position="35"/>
        <end position="89"/>
    </location>
</feature>
<dbReference type="Pfam" id="PF07715">
    <property type="entry name" value="Plug"/>
    <property type="match status" value="1"/>
</dbReference>
<feature type="signal peptide" evidence="6">
    <location>
        <begin position="1"/>
        <end position="31"/>
    </location>
</feature>
<dbReference type="Proteomes" id="UP001449795">
    <property type="component" value="Chromosome"/>
</dbReference>
<evidence type="ECO:0000256" key="5">
    <source>
        <dbReference type="SAM" id="MobiDB-lite"/>
    </source>
</evidence>
<dbReference type="Gene3D" id="2.40.170.20">
    <property type="entry name" value="TonB-dependent receptor, beta-barrel domain"/>
    <property type="match status" value="1"/>
</dbReference>
<reference evidence="9 10" key="1">
    <citation type="submission" date="2024-04" db="EMBL/GenBank/DDBJ databases">
        <title>Complete genome sequence of Nguyenibacter vanlangesis HBCM-1154, a strain capable of nitrogen fixation, IAA production, and phosphorus solubilization isolated from sugarcane soil.</title>
        <authorList>
            <person name="MY HANH P."/>
        </authorList>
    </citation>
    <scope>NUCLEOTIDE SEQUENCE [LARGE SCALE GENOMIC DNA]</scope>
    <source>
        <strain evidence="9 10">HBCM 1154</strain>
    </source>
</reference>
<protein>
    <submittedName>
        <fullName evidence="9">TonB-dependent receptor</fullName>
    </submittedName>
</protein>
<evidence type="ECO:0000259" key="7">
    <source>
        <dbReference type="Pfam" id="PF00593"/>
    </source>
</evidence>
<dbReference type="RefSeq" id="WP_342629324.1">
    <property type="nucleotide sequence ID" value="NZ_CP152276.1"/>
</dbReference>
<dbReference type="InterPro" id="IPR036942">
    <property type="entry name" value="Beta-barrel_TonB_sf"/>
</dbReference>
<sequence length="915" mass="99880">MRTRAFTPVYRRAVLCLATALAPIGAPLLHAQDLQPAPGRHQHKPRHHGKHAAHARGDAATATPGAQVAQAAPRPRHKKKAEHASVPENLEVVGARSSAQASGIGSIEQARVLQMNAPNLINVMPQSEIEKVPNYVLGDAARRLPGASVINKSGESRSIQIRGLDPNLNGVTFEDVILPAGSINGSGRAVPLDAIPAPLAGGLELIKTNRPDQDAFALGGQLNILSRDIGPNDQPFLNISAAGGIRDPHPTRLFDGTIAGGMRFGFDSNPFDKHGGGNKPFSVSFFATALSDWLMLDDLQQKWAGTPGQGIPVKQADQLMYSGHKVRWGYGGTLGWDVDKHTKVYLKMFDSGIEAPVIKYDLTFKPGKTITMDPTLPGAYTSNSSTSLSMNDVWVHNEERVYKFGGLSDVGRFKLDYWGAWASNFLYTPYSYSASFNNANTVPVYYNNITNALRPTASAMTNLANYNSYTLSSLSNAHQNDFDGEWAGHVGASTRLDVLDVKGLLSFGGGLRMEHVTHNDPQYTYGGVPSANAGAWAGNQTYTLFNGMYNLGTPPGTQYVRQILSNPYPGLKENVAADAITTRQSFIDDNENIYNLYLQYQATWRRFGVLAGVRYEKTDGVYRGIATSVVNGKTQLAPRAVGQEYANLFPSIQLRYNFTDNLIARANWSTAIGRPGFNAVTASQTINYQNASISQGNPNLKPTTGTNFDVDLEYYLPKGGILSAGAFDKEFKNYVVNYTNYVSGYPGIPGLATVSTYANIPFASARGFELNYRQQFTVLPGFWKGFGIGGNMTFVDSRGRSRNGVFETLPNTASHIYNFEVFYIHGPLTLQFDGNYQGLTMTGLGSVPNQDSFVQPYLNFDVGARYAITRNFQLYFQGRNITNTMQNATQGSSSKNMVELQYYGSSYLFGLNAKF</sequence>
<dbReference type="InterPro" id="IPR037066">
    <property type="entry name" value="Plug_dom_sf"/>
</dbReference>
<dbReference type="PANTHER" id="PTHR40980">
    <property type="entry name" value="PLUG DOMAIN-CONTAINING PROTEIN"/>
    <property type="match status" value="1"/>
</dbReference>
<evidence type="ECO:0000256" key="6">
    <source>
        <dbReference type="SAM" id="SignalP"/>
    </source>
</evidence>
<dbReference type="Gene3D" id="2.170.130.10">
    <property type="entry name" value="TonB-dependent receptor, plug domain"/>
    <property type="match status" value="1"/>
</dbReference>
<evidence type="ECO:0000256" key="4">
    <source>
        <dbReference type="RuleBase" id="RU003357"/>
    </source>
</evidence>
<accession>A0ABZ3D889</accession>